<dbReference type="OMA" id="RMVARIT"/>
<gene>
    <name evidence="4" type="ORF">CELE_Y53H1C.3</name>
    <name evidence="4 6" type="ORF">Y53H1C.3</name>
</gene>
<keyword evidence="1" id="KW-0175">Coiled coil</keyword>
<dbReference type="AGR" id="WB:WBGene00013186"/>
<protein>
    <recommendedName>
        <fullName evidence="3">Domain of unknown function WSN domain-containing protein</fullName>
    </recommendedName>
</protein>
<evidence type="ECO:0000313" key="5">
    <source>
        <dbReference type="Proteomes" id="UP000001940"/>
    </source>
</evidence>
<feature type="coiled-coil region" evidence="1">
    <location>
        <begin position="117"/>
        <end position="151"/>
    </location>
</feature>
<dbReference type="Proteomes" id="UP000001940">
    <property type="component" value="Chromosome I"/>
</dbReference>
<dbReference type="WormBase" id="Y53H1C.3">
    <property type="protein sequence ID" value="CE28711"/>
    <property type="gene ID" value="WBGene00013186"/>
</dbReference>
<dbReference type="FunCoup" id="G5EFP0">
    <property type="interactions" value="171"/>
</dbReference>
<name>G5EFP0_CAEEL</name>
<accession>G5EFP0</accession>
<dbReference type="PhylomeDB" id="G5EFP0"/>
<dbReference type="AlphaFoldDB" id="G5EFP0"/>
<keyword evidence="5" id="KW-1185">Reference proteome</keyword>
<evidence type="ECO:0000313" key="4">
    <source>
        <dbReference type="EMBL" id="CAB55065.2"/>
    </source>
</evidence>
<evidence type="ECO:0000256" key="2">
    <source>
        <dbReference type="SAM" id="Phobius"/>
    </source>
</evidence>
<evidence type="ECO:0000256" key="1">
    <source>
        <dbReference type="SAM" id="Coils"/>
    </source>
</evidence>
<dbReference type="SMR" id="G5EFP0"/>
<dbReference type="PaxDb" id="6239-Y53H1C.3"/>
<keyword evidence="2" id="KW-0812">Transmembrane</keyword>
<reference evidence="4 5" key="1">
    <citation type="journal article" date="1998" name="Science">
        <title>Genome sequence of the nematode C. elegans: a platform for investigating biology.</title>
        <authorList>
            <consortium name="The C. elegans sequencing consortium"/>
            <person name="Sulson J.E."/>
            <person name="Waterston R."/>
        </authorList>
    </citation>
    <scope>NUCLEOTIDE SEQUENCE [LARGE SCALE GENOMIC DNA]</scope>
    <source>
        <strain evidence="4 5">Bristol N2</strain>
    </source>
</reference>
<dbReference type="PIR" id="T31556">
    <property type="entry name" value="T31556"/>
</dbReference>
<dbReference type="OrthoDB" id="5842271at2759"/>
<dbReference type="Bgee" id="WBGene00013186">
    <property type="expression patterns" value="Expressed in adult organism and 1 other cell type or tissue"/>
</dbReference>
<dbReference type="HOGENOM" id="CLU_375627_0_0_1"/>
<organism evidence="4 5">
    <name type="scientific">Caenorhabditis elegans</name>
    <dbReference type="NCBI Taxonomy" id="6239"/>
    <lineage>
        <taxon>Eukaryota</taxon>
        <taxon>Metazoa</taxon>
        <taxon>Ecdysozoa</taxon>
        <taxon>Nematoda</taxon>
        <taxon>Chromadorea</taxon>
        <taxon>Rhabditida</taxon>
        <taxon>Rhabditina</taxon>
        <taxon>Rhabditomorpha</taxon>
        <taxon>Rhabditoidea</taxon>
        <taxon>Rhabditidae</taxon>
        <taxon>Peloderinae</taxon>
        <taxon>Caenorhabditis</taxon>
    </lineage>
</organism>
<dbReference type="PANTHER" id="PTHR32525:SF0">
    <property type="entry name" value="DOMAIN OF UNKNOWN FUNCTION WSN DOMAIN-CONTAINING PROTEIN-RELATED"/>
    <property type="match status" value="1"/>
</dbReference>
<dbReference type="InParanoid" id="G5EFP0"/>
<proteinExistence type="predicted"/>
<feature type="transmembrane region" description="Helical" evidence="2">
    <location>
        <begin position="718"/>
        <end position="738"/>
    </location>
</feature>
<dbReference type="EMBL" id="BX284601">
    <property type="protein sequence ID" value="CAB55065.2"/>
    <property type="molecule type" value="Genomic_DNA"/>
</dbReference>
<sequence>MISQILNAMSIQKGLISGTLDPETLISELLGSALPSELASINMLHVQQGIEIGLNIPKLLRDAAGDENAKARKAYEGYNAILKEIDGMIDVKNWSGKADFDKGIAELRKDYVKPKVLENLEKICQNLTSILNSATLEADQLSTALEALTSLSTSFNATSDIWMFHEYTSTIQAVAPFLKTARGVEEHLKYKDNLNLTKKEEAAFNKYISIYTNSAVHMFLDLGPLIGKIFAPEGHNKSLSLPEFDKVLSDAWIRSVVNSDSLGKGLSRLSAFQSSLLRAQRRLNFTDVAGGVRSIIEMFNFDVFPGDDHMSAADQECTPLELRFRAISDLKMFIDEIEVEFNNLTMLAIKLSFFLSGNSDAGQDFLKIHREHETVVIKKLNETGQLKSLKAHLSMINQQLELINTFPIHDINVYARYAQLDIGWIYSQHKDELEKYADYFNCLQNNAYLKYKASLSIATKRISDHVYNSTYQNSFNNLLGVFKNSTSAVDDMFVMKRHMKAMKNFHTVETDALGEFKDVESYAENLRLAVQGLEKLSDLVEKKDQLKYVIDNINVLIESVSVMDDVPHLYNLQKIVLLKSEFRMLHLSLEGFEEQATDSIESIVLEDYEQLFVQARSIPSIEGDFEAIGNSVGELARLVTNVTVKEILRNVNVSLNSLDLDFTSYRVHFANVALRELDVFFANFSKKFEKPEELDVRVEQKERRKAKNPNERERLDRIPWWFVFGCVTSILFGALFALA</sequence>
<keyword evidence="2" id="KW-1133">Transmembrane helix</keyword>
<feature type="domain" description="Domain of unknown function WSN" evidence="3">
    <location>
        <begin position="1"/>
        <end position="48"/>
    </location>
</feature>
<evidence type="ECO:0000259" key="3">
    <source>
        <dbReference type="Pfam" id="PF02206"/>
    </source>
</evidence>
<dbReference type="Pfam" id="PF02206">
    <property type="entry name" value="WSN"/>
    <property type="match status" value="1"/>
</dbReference>
<evidence type="ECO:0000313" key="6">
    <source>
        <dbReference type="WormBase" id="Y53H1C.3"/>
    </source>
</evidence>
<dbReference type="PANTHER" id="PTHR32525">
    <property type="entry name" value="PROTEIN-TYROSINE-PHOSPHATASE"/>
    <property type="match status" value="1"/>
</dbReference>
<dbReference type="eggNOG" id="ENOG502SCJ0">
    <property type="taxonomic scope" value="Eukaryota"/>
</dbReference>
<dbReference type="InterPro" id="IPR003125">
    <property type="entry name" value="WSN"/>
</dbReference>
<keyword evidence="2" id="KW-0472">Membrane</keyword>